<dbReference type="InterPro" id="IPR051014">
    <property type="entry name" value="Cation_Transport_ATPase_IB"/>
</dbReference>
<evidence type="ECO:0000256" key="9">
    <source>
        <dbReference type="SAM" id="MobiDB-lite"/>
    </source>
</evidence>
<dbReference type="Proteomes" id="UP000595374">
    <property type="component" value="Chromosome"/>
</dbReference>
<dbReference type="InterPro" id="IPR059000">
    <property type="entry name" value="ATPase_P-type_domA"/>
</dbReference>
<feature type="transmembrane region" description="Helical" evidence="8">
    <location>
        <begin position="625"/>
        <end position="643"/>
    </location>
</feature>
<keyword evidence="6 8" id="KW-1133">Transmembrane helix</keyword>
<dbReference type="InterPro" id="IPR001757">
    <property type="entry name" value="P_typ_ATPase"/>
</dbReference>
<organism evidence="11 12">
    <name type="scientific">Brevibacterium casei</name>
    <dbReference type="NCBI Taxonomy" id="33889"/>
    <lineage>
        <taxon>Bacteria</taxon>
        <taxon>Bacillati</taxon>
        <taxon>Actinomycetota</taxon>
        <taxon>Actinomycetes</taxon>
        <taxon>Micrococcales</taxon>
        <taxon>Brevibacteriaceae</taxon>
        <taxon>Brevibacterium</taxon>
    </lineage>
</organism>
<dbReference type="GO" id="GO:0005524">
    <property type="term" value="F:ATP binding"/>
    <property type="evidence" value="ECO:0007669"/>
    <property type="project" value="UniProtKB-UniRule"/>
</dbReference>
<evidence type="ECO:0000256" key="6">
    <source>
        <dbReference type="ARBA" id="ARBA00022989"/>
    </source>
</evidence>
<feature type="compositionally biased region" description="Basic and acidic residues" evidence="9">
    <location>
        <begin position="16"/>
        <end position="28"/>
    </location>
</feature>
<gene>
    <name evidence="11" type="ORF">I6H47_04070</name>
</gene>
<evidence type="ECO:0000256" key="2">
    <source>
        <dbReference type="ARBA" id="ARBA00006024"/>
    </source>
</evidence>
<sequence length="689" mass="71823">MDEKRNESAAVTATNDRSRAKPGDDGHGHGRLGGPAWELGFAITSGVTYLAGAIFEYFVPGAPLTQIAIPLFLATYFFGGFFTFATAINSVRHGRFEVDFLMLVAAIGAASVGRFAEGAVLLFLFSLGHALEEYAMGRAKRSIEALAELAPATALVRVGDDVVERPTEDLEIGDVVVVRPHARIPADGFVAVGNSAVDQSAITGESIPAEKSPVADRTEAGDNPGRIDPSSRVFAGTVNGSGSLDVVVLAVSADSTLSRVVTMVREADDTKSATQRFIDRFQRWYVPAVIAMVLIVLLVGWFVLDETFADSFYRAMLVLVAASPCALAIATPAAVLSGVARAARAGLLIKGGGPLETLGKVRSIAFDKTGTLTWGLPRLTDIRPAAGVEAGELSRVALALESSVDHPLATAIVTGLDPQVPAADRLEAVDVESVTGQGVTATIAGQRAELGSLRMFAGDLTPEIEDLVAELQNAGRTIMVVRWGGRFLGALGVMDAPRAEAKAVISSLRTSGVDELVMISGDNQRVADAIGSEVGVDTAAGDLMPEDKVSTIRRLASQGDTAMVGDGVNDAPAMANASVGVAMGAASSAVALETADVALMSDDIGKVPFLIRLSRASSAIIRQNLIASLVIVAFLVPASLLGLQMGPVVFIHEGSTFLVVLNALRLLRFGNGAEHSGIAHENRPEPARA</sequence>
<dbReference type="InterPro" id="IPR036412">
    <property type="entry name" value="HAD-like_sf"/>
</dbReference>
<dbReference type="Gene3D" id="2.70.150.10">
    <property type="entry name" value="Calcium-transporting ATPase, cytoplasmic transduction domain A"/>
    <property type="match status" value="1"/>
</dbReference>
<keyword evidence="8" id="KW-1003">Cell membrane</keyword>
<feature type="transmembrane region" description="Helical" evidence="8">
    <location>
        <begin position="284"/>
        <end position="304"/>
    </location>
</feature>
<evidence type="ECO:0000256" key="4">
    <source>
        <dbReference type="ARBA" id="ARBA00022723"/>
    </source>
</evidence>
<feature type="transmembrane region" description="Helical" evidence="8">
    <location>
        <begin position="39"/>
        <end position="59"/>
    </location>
</feature>
<dbReference type="NCBIfam" id="TIGR01494">
    <property type="entry name" value="ATPase_P-type"/>
    <property type="match status" value="1"/>
</dbReference>
<evidence type="ECO:0000256" key="8">
    <source>
        <dbReference type="RuleBase" id="RU362081"/>
    </source>
</evidence>
<evidence type="ECO:0000313" key="12">
    <source>
        <dbReference type="Proteomes" id="UP000595374"/>
    </source>
</evidence>
<proteinExistence type="inferred from homology"/>
<keyword evidence="5" id="KW-1278">Translocase</keyword>
<dbReference type="PANTHER" id="PTHR48085">
    <property type="entry name" value="CADMIUM/ZINC-TRANSPORTING ATPASE HMA2-RELATED"/>
    <property type="match status" value="1"/>
</dbReference>
<dbReference type="InterPro" id="IPR023214">
    <property type="entry name" value="HAD_sf"/>
</dbReference>
<dbReference type="GO" id="GO:0046872">
    <property type="term" value="F:metal ion binding"/>
    <property type="evidence" value="ECO:0007669"/>
    <property type="project" value="UniProtKB-KW"/>
</dbReference>
<evidence type="ECO:0000313" key="11">
    <source>
        <dbReference type="EMBL" id="QQB15140.1"/>
    </source>
</evidence>
<feature type="transmembrane region" description="Helical" evidence="8">
    <location>
        <begin position="100"/>
        <end position="131"/>
    </location>
</feature>
<dbReference type="InterPro" id="IPR023298">
    <property type="entry name" value="ATPase_P-typ_TM_dom_sf"/>
</dbReference>
<evidence type="ECO:0000256" key="7">
    <source>
        <dbReference type="ARBA" id="ARBA00023136"/>
    </source>
</evidence>
<reference evidence="11 12" key="1">
    <citation type="submission" date="2020-12" db="EMBL/GenBank/DDBJ databases">
        <title>FDA dAtabase for Regulatory Grade micrObial Sequences (FDA-ARGOS): Supporting development and validation of Infectious Disease Dx tests.</title>
        <authorList>
            <person name="Sproer C."/>
            <person name="Gronow S."/>
            <person name="Severitt S."/>
            <person name="Schroder I."/>
            <person name="Tallon L."/>
            <person name="Sadzewicz L."/>
            <person name="Zhao X."/>
            <person name="Boylan J."/>
            <person name="Ott S."/>
            <person name="Bowen H."/>
            <person name="Vavikolanu K."/>
            <person name="Mehta A."/>
            <person name="Aluvathingal J."/>
            <person name="Nadendla S."/>
            <person name="Lowell S."/>
            <person name="Myers T."/>
            <person name="Yan Y."/>
            <person name="Sichtig H."/>
        </authorList>
    </citation>
    <scope>NUCLEOTIDE SEQUENCE [LARGE SCALE GENOMIC DNA]</scope>
    <source>
        <strain evidence="11 12">FDAARGOS_990</strain>
    </source>
</reference>
<dbReference type="SFLD" id="SFLDS00003">
    <property type="entry name" value="Haloacid_Dehalogenase"/>
    <property type="match status" value="1"/>
</dbReference>
<evidence type="ECO:0000256" key="5">
    <source>
        <dbReference type="ARBA" id="ARBA00022967"/>
    </source>
</evidence>
<dbReference type="Pfam" id="PF00122">
    <property type="entry name" value="E1-E2_ATPase"/>
    <property type="match status" value="1"/>
</dbReference>
<dbReference type="PROSITE" id="PS00154">
    <property type="entry name" value="ATPASE_E1_E2"/>
    <property type="match status" value="1"/>
</dbReference>
<accession>A0A7T4DJ71</accession>
<keyword evidence="3 8" id="KW-0812">Transmembrane</keyword>
<dbReference type="SFLD" id="SFLDG00002">
    <property type="entry name" value="C1.7:_P-type_atpase_like"/>
    <property type="match status" value="1"/>
</dbReference>
<dbReference type="PRINTS" id="PR00119">
    <property type="entry name" value="CATATPASE"/>
</dbReference>
<dbReference type="EMBL" id="CP065989">
    <property type="protein sequence ID" value="QQB15140.1"/>
    <property type="molecule type" value="Genomic_DNA"/>
</dbReference>
<dbReference type="RefSeq" id="WP_198500164.1">
    <property type="nucleotide sequence ID" value="NZ_CP065989.1"/>
</dbReference>
<feature type="transmembrane region" description="Helical" evidence="8">
    <location>
        <begin position="316"/>
        <end position="340"/>
    </location>
</feature>
<dbReference type="InterPro" id="IPR008250">
    <property type="entry name" value="ATPase_P-typ_transduc_dom_A_sf"/>
</dbReference>
<dbReference type="PROSITE" id="PS01229">
    <property type="entry name" value="COF_2"/>
    <property type="match status" value="1"/>
</dbReference>
<dbReference type="SUPFAM" id="SSF81653">
    <property type="entry name" value="Calcium ATPase, transduction domain A"/>
    <property type="match status" value="1"/>
</dbReference>
<dbReference type="GO" id="GO:0005886">
    <property type="term" value="C:plasma membrane"/>
    <property type="evidence" value="ECO:0007669"/>
    <property type="project" value="UniProtKB-SubCell"/>
</dbReference>
<protein>
    <submittedName>
        <fullName evidence="11">Heavy metal translocating P-type ATPase</fullName>
    </submittedName>
</protein>
<feature type="transmembrane region" description="Helical" evidence="8">
    <location>
        <begin position="71"/>
        <end position="88"/>
    </location>
</feature>
<dbReference type="InterPro" id="IPR027256">
    <property type="entry name" value="P-typ_ATPase_IB"/>
</dbReference>
<dbReference type="InterPro" id="IPR018303">
    <property type="entry name" value="ATPase_P-typ_P_site"/>
</dbReference>
<evidence type="ECO:0000259" key="10">
    <source>
        <dbReference type="Pfam" id="PF00122"/>
    </source>
</evidence>
<feature type="region of interest" description="Disordered" evidence="9">
    <location>
        <begin position="208"/>
        <end position="232"/>
    </location>
</feature>
<dbReference type="PANTHER" id="PTHR48085:SF5">
    <property type="entry name" value="CADMIUM_ZINC-TRANSPORTING ATPASE HMA4-RELATED"/>
    <property type="match status" value="1"/>
</dbReference>
<dbReference type="InterPro" id="IPR023299">
    <property type="entry name" value="ATPase_P-typ_cyto_dom_N"/>
</dbReference>
<name>A0A7T4DJ71_9MICO</name>
<comment type="similarity">
    <text evidence="2 8">Belongs to the cation transport ATPase (P-type) (TC 3.A.3) family. Type IB subfamily.</text>
</comment>
<dbReference type="NCBIfam" id="TIGR01525">
    <property type="entry name" value="ATPase-IB_hvy"/>
    <property type="match status" value="1"/>
</dbReference>
<dbReference type="GO" id="GO:0016887">
    <property type="term" value="F:ATP hydrolysis activity"/>
    <property type="evidence" value="ECO:0007669"/>
    <property type="project" value="InterPro"/>
</dbReference>
<keyword evidence="4 8" id="KW-0479">Metal-binding</keyword>
<dbReference type="SUPFAM" id="SSF81665">
    <property type="entry name" value="Calcium ATPase, transmembrane domain M"/>
    <property type="match status" value="1"/>
</dbReference>
<dbReference type="SUPFAM" id="SSF56784">
    <property type="entry name" value="HAD-like"/>
    <property type="match status" value="1"/>
</dbReference>
<keyword evidence="7 8" id="KW-0472">Membrane</keyword>
<dbReference type="Gene3D" id="3.40.50.1000">
    <property type="entry name" value="HAD superfamily/HAD-like"/>
    <property type="match status" value="1"/>
</dbReference>
<evidence type="ECO:0000256" key="3">
    <source>
        <dbReference type="ARBA" id="ARBA00022692"/>
    </source>
</evidence>
<dbReference type="AlphaFoldDB" id="A0A7T4DJ71"/>
<dbReference type="Pfam" id="PF00702">
    <property type="entry name" value="Hydrolase"/>
    <property type="match status" value="1"/>
</dbReference>
<comment type="subcellular location">
    <subcellularLocation>
        <location evidence="1">Cell membrane</location>
        <topology evidence="1">Multi-pass membrane protein</topology>
    </subcellularLocation>
</comment>
<keyword evidence="8" id="KW-0547">Nucleotide-binding</keyword>
<evidence type="ECO:0000256" key="1">
    <source>
        <dbReference type="ARBA" id="ARBA00004651"/>
    </source>
</evidence>
<dbReference type="InterPro" id="IPR044492">
    <property type="entry name" value="P_typ_ATPase_HD_dom"/>
</dbReference>
<feature type="region of interest" description="Disordered" evidence="9">
    <location>
        <begin position="1"/>
        <end position="28"/>
    </location>
</feature>
<dbReference type="Gene3D" id="3.40.1110.10">
    <property type="entry name" value="Calcium-transporting ATPase, cytoplasmic domain N"/>
    <property type="match status" value="1"/>
</dbReference>
<dbReference type="SFLD" id="SFLDF00027">
    <property type="entry name" value="p-type_atpase"/>
    <property type="match status" value="1"/>
</dbReference>
<keyword evidence="8" id="KW-0067">ATP-binding</keyword>
<dbReference type="GO" id="GO:0019829">
    <property type="term" value="F:ATPase-coupled monoatomic cation transmembrane transporter activity"/>
    <property type="evidence" value="ECO:0007669"/>
    <property type="project" value="InterPro"/>
</dbReference>
<feature type="domain" description="P-type ATPase A" evidence="10">
    <location>
        <begin position="148"/>
        <end position="264"/>
    </location>
</feature>